<organism evidence="1 2">
    <name type="scientific">Mesorhizobium australicum</name>
    <dbReference type="NCBI Taxonomy" id="536018"/>
    <lineage>
        <taxon>Bacteria</taxon>
        <taxon>Pseudomonadati</taxon>
        <taxon>Pseudomonadota</taxon>
        <taxon>Alphaproteobacteria</taxon>
        <taxon>Hyphomicrobiales</taxon>
        <taxon>Phyllobacteriaceae</taxon>
        <taxon>Mesorhizobium</taxon>
    </lineage>
</organism>
<accession>A0A1X7NHH2</accession>
<protein>
    <recommendedName>
        <fullName evidence="3">Nitrate reductase</fullName>
    </recommendedName>
</protein>
<evidence type="ECO:0008006" key="3">
    <source>
        <dbReference type="Google" id="ProtNLM"/>
    </source>
</evidence>
<sequence length="95" mass="10632">MSASIRLNNPLAPRRALPEKTRLIKDWVREQYGLAEDVVIAVTELVCREDGCPDIETVIGIMRLGEKIKPLRVHKPLSDIQRSDLPSSEIAGDDI</sequence>
<keyword evidence="2" id="KW-1185">Reference proteome</keyword>
<reference evidence="1 2" key="1">
    <citation type="submission" date="2017-04" db="EMBL/GenBank/DDBJ databases">
        <authorList>
            <person name="Afonso C.L."/>
            <person name="Miller P.J."/>
            <person name="Scott M.A."/>
            <person name="Spackman E."/>
            <person name="Goraichik I."/>
            <person name="Dimitrov K.M."/>
            <person name="Suarez D.L."/>
            <person name="Swayne D.E."/>
        </authorList>
    </citation>
    <scope>NUCLEOTIDE SEQUENCE [LARGE SCALE GENOMIC DNA]</scope>
    <source>
        <strain evidence="1 2">B5P</strain>
    </source>
</reference>
<gene>
    <name evidence="1" type="ORF">SAMN02982922_1795</name>
</gene>
<evidence type="ECO:0000313" key="2">
    <source>
        <dbReference type="Proteomes" id="UP000193083"/>
    </source>
</evidence>
<dbReference type="RefSeq" id="WP_085463849.1">
    <property type="nucleotide sequence ID" value="NZ_FXBL01000004.1"/>
</dbReference>
<name>A0A1X7NHH2_9HYPH</name>
<dbReference type="AlphaFoldDB" id="A0A1X7NHH2"/>
<dbReference type="EMBL" id="FXBL01000004">
    <property type="protein sequence ID" value="SMH36583.1"/>
    <property type="molecule type" value="Genomic_DNA"/>
</dbReference>
<dbReference type="OrthoDB" id="7067390at2"/>
<dbReference type="Proteomes" id="UP000193083">
    <property type="component" value="Unassembled WGS sequence"/>
</dbReference>
<evidence type="ECO:0000313" key="1">
    <source>
        <dbReference type="EMBL" id="SMH36583.1"/>
    </source>
</evidence>
<proteinExistence type="predicted"/>